<name>A0A8W8L963_MAGGI</name>
<keyword evidence="1" id="KW-1133">Transmembrane helix</keyword>
<dbReference type="Proteomes" id="UP000005408">
    <property type="component" value="Unassembled WGS sequence"/>
</dbReference>
<keyword evidence="3" id="KW-1185">Reference proteome</keyword>
<keyword evidence="1" id="KW-0812">Transmembrane</keyword>
<evidence type="ECO:0000313" key="3">
    <source>
        <dbReference type="Proteomes" id="UP000005408"/>
    </source>
</evidence>
<feature type="transmembrane region" description="Helical" evidence="1">
    <location>
        <begin position="112"/>
        <end position="131"/>
    </location>
</feature>
<accession>A0A8W8L963</accession>
<sequence length="295" mass="32600">MAYKIGVCGYNSDKPVCCTYYHLKDGICTESTNQSTAQKSEQSVQPTILTTIATTEPLLVMTKRSSSMLKTNTKTGTAGSFSSTYLALTSLEATRMPGSMGVSPEHTSQTSVIIIIVGGLVCSFLIFILGIQIHGKFLKRKNASRRKIGENLINLYEMEDIYNHIEDGHVSMVSDKYDVVANQNDAECSTSPNISPKFDKPNKNLAPTCVYSKTTRDGIICHSPTQSQDNFYIDPVAKLCNGYTDLVASPPIARNEMQEETDENNPKKVFHKVESSLVNEEQKIPKDNYLDVVCQ</sequence>
<proteinExistence type="predicted"/>
<reference evidence="2" key="1">
    <citation type="submission" date="2022-08" db="UniProtKB">
        <authorList>
            <consortium name="EnsemblMetazoa"/>
        </authorList>
    </citation>
    <scope>IDENTIFICATION</scope>
    <source>
        <strain evidence="2">05x7-T-G4-1.051#20</strain>
    </source>
</reference>
<dbReference type="AlphaFoldDB" id="A0A8W8L963"/>
<keyword evidence="1" id="KW-0472">Membrane</keyword>
<evidence type="ECO:0000313" key="2">
    <source>
        <dbReference type="EnsemblMetazoa" id="G26483.1:cds"/>
    </source>
</evidence>
<organism evidence="2 3">
    <name type="scientific">Magallana gigas</name>
    <name type="common">Pacific oyster</name>
    <name type="synonym">Crassostrea gigas</name>
    <dbReference type="NCBI Taxonomy" id="29159"/>
    <lineage>
        <taxon>Eukaryota</taxon>
        <taxon>Metazoa</taxon>
        <taxon>Spiralia</taxon>
        <taxon>Lophotrochozoa</taxon>
        <taxon>Mollusca</taxon>
        <taxon>Bivalvia</taxon>
        <taxon>Autobranchia</taxon>
        <taxon>Pteriomorphia</taxon>
        <taxon>Ostreida</taxon>
        <taxon>Ostreoidea</taxon>
        <taxon>Ostreidae</taxon>
        <taxon>Magallana</taxon>
    </lineage>
</organism>
<protein>
    <submittedName>
        <fullName evidence="2">Uncharacterized protein</fullName>
    </submittedName>
</protein>
<dbReference type="EnsemblMetazoa" id="G26483.1">
    <property type="protein sequence ID" value="G26483.1:cds"/>
    <property type="gene ID" value="G26483"/>
</dbReference>
<evidence type="ECO:0000256" key="1">
    <source>
        <dbReference type="SAM" id="Phobius"/>
    </source>
</evidence>